<keyword evidence="2" id="KW-1185">Reference proteome</keyword>
<dbReference type="Proteomes" id="UP001141259">
    <property type="component" value="Unassembled WGS sequence"/>
</dbReference>
<protein>
    <submittedName>
        <fullName evidence="1">DinB family protein</fullName>
    </submittedName>
</protein>
<comment type="caution">
    <text evidence="1">The sequence shown here is derived from an EMBL/GenBank/DDBJ whole genome shotgun (WGS) entry which is preliminary data.</text>
</comment>
<name>A0A9X2VK83_9PSEU</name>
<dbReference type="SUPFAM" id="SSF109854">
    <property type="entry name" value="DinB/YfiT-like putative metalloenzymes"/>
    <property type="match status" value="1"/>
</dbReference>
<evidence type="ECO:0000313" key="1">
    <source>
        <dbReference type="EMBL" id="MCS7478160.1"/>
    </source>
</evidence>
<organism evidence="1 2">
    <name type="scientific">Umezawaea endophytica</name>
    <dbReference type="NCBI Taxonomy" id="1654476"/>
    <lineage>
        <taxon>Bacteria</taxon>
        <taxon>Bacillati</taxon>
        <taxon>Actinomycetota</taxon>
        <taxon>Actinomycetes</taxon>
        <taxon>Pseudonocardiales</taxon>
        <taxon>Pseudonocardiaceae</taxon>
        <taxon>Umezawaea</taxon>
    </lineage>
</organism>
<evidence type="ECO:0000313" key="2">
    <source>
        <dbReference type="Proteomes" id="UP001141259"/>
    </source>
</evidence>
<dbReference type="Gene3D" id="1.20.120.450">
    <property type="entry name" value="dinb family like domain"/>
    <property type="match status" value="1"/>
</dbReference>
<gene>
    <name evidence="1" type="ORF">NZH93_14970</name>
</gene>
<dbReference type="EMBL" id="JANYMP010000006">
    <property type="protein sequence ID" value="MCS7478160.1"/>
    <property type="molecule type" value="Genomic_DNA"/>
</dbReference>
<dbReference type="Pfam" id="PF04978">
    <property type="entry name" value="MST"/>
    <property type="match status" value="1"/>
</dbReference>
<sequence>MSSNLPERRWPETYATDELRLQWEFLDFLRLTATSKVAGLSRALGAAAPLATSPVVTAMGVLKHLTAVERYWMSIVGGGADLPSLWGVDADASWVFRDDETPETVISDYQAEWVLSARALEGRGPDEPTALPDDKTVRWVLVHVIQETARHVGHLDFLRELADGTKGE</sequence>
<accession>A0A9X2VK83</accession>
<dbReference type="InterPro" id="IPR007061">
    <property type="entry name" value="MST-like"/>
</dbReference>
<dbReference type="AlphaFoldDB" id="A0A9X2VK83"/>
<proteinExistence type="predicted"/>
<reference evidence="1" key="1">
    <citation type="submission" date="2022-08" db="EMBL/GenBank/DDBJ databases">
        <authorList>
            <person name="Tistechok S."/>
            <person name="Samborskyy M."/>
            <person name="Roman I."/>
        </authorList>
    </citation>
    <scope>NUCLEOTIDE SEQUENCE</scope>
    <source>
        <strain evidence="1">DSM 103496</strain>
    </source>
</reference>
<dbReference type="RefSeq" id="WP_259623668.1">
    <property type="nucleotide sequence ID" value="NZ_JANYMP010000006.1"/>
</dbReference>
<dbReference type="InterPro" id="IPR034660">
    <property type="entry name" value="DinB/YfiT-like"/>
</dbReference>